<feature type="region of interest" description="Disordered" evidence="6">
    <location>
        <begin position="432"/>
        <end position="453"/>
    </location>
</feature>
<evidence type="ECO:0000313" key="9">
    <source>
        <dbReference type="Proteomes" id="UP001144313"/>
    </source>
</evidence>
<evidence type="ECO:0008006" key="10">
    <source>
        <dbReference type="Google" id="ProtNLM"/>
    </source>
</evidence>
<keyword evidence="9" id="KW-1185">Reference proteome</keyword>
<dbReference type="Gene3D" id="3.90.640.10">
    <property type="entry name" value="Actin, Chain A, domain 4"/>
    <property type="match status" value="1"/>
</dbReference>
<dbReference type="GO" id="GO:0140662">
    <property type="term" value="F:ATP-dependent protein folding chaperone"/>
    <property type="evidence" value="ECO:0007669"/>
    <property type="project" value="InterPro"/>
</dbReference>
<dbReference type="Proteomes" id="UP001144313">
    <property type="component" value="Unassembled WGS sequence"/>
</dbReference>
<dbReference type="InterPro" id="IPR036322">
    <property type="entry name" value="WD40_repeat_dom_sf"/>
</dbReference>
<organism evidence="8 9">
    <name type="scientific">Glycomyces algeriensis</name>
    <dbReference type="NCBI Taxonomy" id="256037"/>
    <lineage>
        <taxon>Bacteria</taxon>
        <taxon>Bacillati</taxon>
        <taxon>Actinomycetota</taxon>
        <taxon>Actinomycetes</taxon>
        <taxon>Glycomycetales</taxon>
        <taxon>Glycomycetaceae</taxon>
        <taxon>Glycomyces</taxon>
    </lineage>
</organism>
<dbReference type="InterPro" id="IPR043129">
    <property type="entry name" value="ATPase_NBD"/>
</dbReference>
<reference evidence="8" key="1">
    <citation type="submission" date="2022-12" db="EMBL/GenBank/DDBJ databases">
        <title>Reference genome sequencing for broad-spectrum identification of bacterial and archaeal isolates by mass spectrometry.</title>
        <authorList>
            <person name="Sekiguchi Y."/>
            <person name="Tourlousse D.M."/>
        </authorList>
    </citation>
    <scope>NUCLEOTIDE SEQUENCE</scope>
    <source>
        <strain evidence="8">LLR39Z86</strain>
    </source>
</reference>
<evidence type="ECO:0000256" key="4">
    <source>
        <dbReference type="ARBA" id="ARBA00023016"/>
    </source>
</evidence>
<evidence type="ECO:0000256" key="5">
    <source>
        <dbReference type="ARBA" id="ARBA00023186"/>
    </source>
</evidence>
<dbReference type="PRINTS" id="PR00301">
    <property type="entry name" value="HEATSHOCK70"/>
</dbReference>
<keyword evidence="3" id="KW-0067">ATP-binding</keyword>
<evidence type="ECO:0000313" key="8">
    <source>
        <dbReference type="EMBL" id="GLI43023.1"/>
    </source>
</evidence>
<keyword evidence="7" id="KW-0472">Membrane</keyword>
<feature type="compositionally biased region" description="Low complexity" evidence="6">
    <location>
        <begin position="384"/>
        <end position="393"/>
    </location>
</feature>
<name>A0A9W6GA33_9ACTN</name>
<dbReference type="PANTHER" id="PTHR45639:SF34">
    <property type="entry name" value="CHAPERONE PROTEIN DNAK"/>
    <property type="match status" value="1"/>
</dbReference>
<evidence type="ECO:0000256" key="6">
    <source>
        <dbReference type="SAM" id="MobiDB-lite"/>
    </source>
</evidence>
<protein>
    <recommendedName>
        <fullName evidence="10">Hsp70 protein</fullName>
    </recommendedName>
</protein>
<dbReference type="InterPro" id="IPR015943">
    <property type="entry name" value="WD40/YVTN_repeat-like_dom_sf"/>
</dbReference>
<proteinExistence type="inferred from homology"/>
<feature type="transmembrane region" description="Helical" evidence="7">
    <location>
        <begin position="402"/>
        <end position="421"/>
    </location>
</feature>
<dbReference type="RefSeq" id="WP_270113353.1">
    <property type="nucleotide sequence ID" value="NZ_BAAAOL010000017.1"/>
</dbReference>
<comment type="caution">
    <text evidence="8">The sequence shown here is derived from an EMBL/GenBank/DDBJ whole genome shotgun (WGS) entry which is preliminary data.</text>
</comment>
<evidence type="ECO:0000256" key="3">
    <source>
        <dbReference type="ARBA" id="ARBA00022840"/>
    </source>
</evidence>
<feature type="region of interest" description="Disordered" evidence="6">
    <location>
        <begin position="66"/>
        <end position="85"/>
    </location>
</feature>
<dbReference type="Gene3D" id="3.30.420.40">
    <property type="match status" value="2"/>
</dbReference>
<dbReference type="Gene3D" id="2.130.10.10">
    <property type="entry name" value="YVTN repeat-like/Quinoprotein amine dehydrogenase"/>
    <property type="match status" value="1"/>
</dbReference>
<dbReference type="SUPFAM" id="SSF50978">
    <property type="entry name" value="WD40 repeat-like"/>
    <property type="match status" value="1"/>
</dbReference>
<dbReference type="InterPro" id="IPR018181">
    <property type="entry name" value="Heat_shock_70_CS"/>
</dbReference>
<dbReference type="GO" id="GO:0030968">
    <property type="term" value="P:endoplasmic reticulum unfolded protein response"/>
    <property type="evidence" value="ECO:0007669"/>
    <property type="project" value="TreeGrafter"/>
</dbReference>
<dbReference type="SUPFAM" id="SSF53067">
    <property type="entry name" value="Actin-like ATPase domain"/>
    <property type="match status" value="2"/>
</dbReference>
<sequence>MESRAYSGLMPFSSSRPVAISIDFGTSNTVATVRRADGRVGQQLFDGAPQLPSAVFLGEDGPVVGTDAVHSGRRRPDRYEPNPKRRIDDDSLLLGGIEIPTVSVIAAVLSRVARECEQTLGSLGPVTVTVPASWGPVRRHVVADAATAAGLGAVDLVAEPVAAASYFAEALGADIPPGSGVVVYDLGGGTFDATVLQRTPAGFELLAVDGATDLGGLDFDHALAEHLAATVHPGDDRWNRLLHPAEAADRRARTAFMEEVRLAKERLSRTAATDLTLPLFDVDAHLTRDEVEQVCAPLVARTIRVVQGVIRESGLNGDQISGLFLVGAASRMPLVATRLHRELGIAPAAIEQPELAVSEGGLITRHTINSPAPVPSPALPPRTAPVERAAPAAPRRKRHRRLALVAVAAALILAVGGLLAFKYLPLDRGEFGGEDPESTESSTVEAVSDDTEDPFTAAAAGDLVTEMSGSHLGPVLHVRTGQIDGEPVAVTAGEDKAIRIWDPATGVERARFSGHEGPIEHLSVIEFDGRSVAFSRDAATEIVWYLDDPEHPIASRAPDYGWVFWVGVLDEVPVYFTESELRDLYTGAPIRDMNFAFSETSVLTHIDGELRQAGTYEQSVFVADFATGALLGDPFEQYAGDLAAFTAGGAGERSLAVTVGTDGGVQAWDLATAERYGTAGIEPDQAVTSAQVFNLYGKNVALLQGDQGLSVFDLEAGARVGEIIAPHTGDGAIRSTAVAWIDDKALAVVGTGEGRVEVWRL</sequence>
<evidence type="ECO:0000256" key="7">
    <source>
        <dbReference type="SAM" id="Phobius"/>
    </source>
</evidence>
<keyword evidence="7" id="KW-1133">Transmembrane helix</keyword>
<evidence type="ECO:0000256" key="2">
    <source>
        <dbReference type="ARBA" id="ARBA00022741"/>
    </source>
</evidence>
<dbReference type="PROSITE" id="PS00329">
    <property type="entry name" value="HSP70_2"/>
    <property type="match status" value="1"/>
</dbReference>
<dbReference type="PANTHER" id="PTHR45639">
    <property type="entry name" value="HSC70CB, ISOFORM G-RELATED"/>
    <property type="match status" value="1"/>
</dbReference>
<keyword evidence="7" id="KW-0812">Transmembrane</keyword>
<evidence type="ECO:0000256" key="1">
    <source>
        <dbReference type="ARBA" id="ARBA00007381"/>
    </source>
</evidence>
<dbReference type="AlphaFoldDB" id="A0A9W6GA33"/>
<dbReference type="EMBL" id="BSDT01000001">
    <property type="protein sequence ID" value="GLI43023.1"/>
    <property type="molecule type" value="Genomic_DNA"/>
</dbReference>
<gene>
    <name evidence="8" type="ORF">GALLR39Z86_28730</name>
</gene>
<keyword evidence="4" id="KW-0346">Stress response</keyword>
<feature type="region of interest" description="Disordered" evidence="6">
    <location>
        <begin position="370"/>
        <end position="393"/>
    </location>
</feature>
<keyword evidence="5" id="KW-0143">Chaperone</keyword>
<feature type="compositionally biased region" description="Pro residues" evidence="6">
    <location>
        <begin position="372"/>
        <end position="383"/>
    </location>
</feature>
<dbReference type="Pfam" id="PF00012">
    <property type="entry name" value="HSP70"/>
    <property type="match status" value="1"/>
</dbReference>
<keyword evidence="2" id="KW-0547">Nucleotide-binding</keyword>
<dbReference type="GO" id="GO:0005524">
    <property type="term" value="F:ATP binding"/>
    <property type="evidence" value="ECO:0007669"/>
    <property type="project" value="UniProtKB-KW"/>
</dbReference>
<accession>A0A9W6GA33</accession>
<dbReference type="InterPro" id="IPR013126">
    <property type="entry name" value="Hsp_70_fam"/>
</dbReference>
<comment type="similarity">
    <text evidence="1">Belongs to the heat shock protein 70 family.</text>
</comment>